<keyword evidence="2" id="KW-1185">Reference proteome</keyword>
<accession>A0AAV0DE63</accession>
<organism evidence="1 2">
    <name type="scientific">Cuscuta epithymum</name>
    <dbReference type="NCBI Taxonomy" id="186058"/>
    <lineage>
        <taxon>Eukaryota</taxon>
        <taxon>Viridiplantae</taxon>
        <taxon>Streptophyta</taxon>
        <taxon>Embryophyta</taxon>
        <taxon>Tracheophyta</taxon>
        <taxon>Spermatophyta</taxon>
        <taxon>Magnoliopsida</taxon>
        <taxon>eudicotyledons</taxon>
        <taxon>Gunneridae</taxon>
        <taxon>Pentapetalae</taxon>
        <taxon>asterids</taxon>
        <taxon>lamiids</taxon>
        <taxon>Solanales</taxon>
        <taxon>Convolvulaceae</taxon>
        <taxon>Cuscuteae</taxon>
        <taxon>Cuscuta</taxon>
        <taxon>Cuscuta subgen. Cuscuta</taxon>
    </lineage>
</organism>
<comment type="caution">
    <text evidence="1">The sequence shown here is derived from an EMBL/GenBank/DDBJ whole genome shotgun (WGS) entry which is preliminary data.</text>
</comment>
<dbReference type="AlphaFoldDB" id="A0AAV0DE63"/>
<protein>
    <submittedName>
        <fullName evidence="1">Uncharacterized protein</fullName>
    </submittedName>
</protein>
<dbReference type="Proteomes" id="UP001152523">
    <property type="component" value="Unassembled WGS sequence"/>
</dbReference>
<sequence>MAQLSRKSSTWTKVCEAGEDVLVAGPSRCDNKRVNQYFGWATDILITFSRKSNSMVPFLADKKKQPKQPTWHVFGFIFVLSGFSAQNQASKRPPKLKRRN</sequence>
<name>A0AAV0DE63_9ASTE</name>
<dbReference type="EMBL" id="CAMAPF010000085">
    <property type="protein sequence ID" value="CAH9095766.1"/>
    <property type="molecule type" value="Genomic_DNA"/>
</dbReference>
<evidence type="ECO:0000313" key="1">
    <source>
        <dbReference type="EMBL" id="CAH9095766.1"/>
    </source>
</evidence>
<evidence type="ECO:0000313" key="2">
    <source>
        <dbReference type="Proteomes" id="UP001152523"/>
    </source>
</evidence>
<gene>
    <name evidence="1" type="ORF">CEPIT_LOCUS13403</name>
</gene>
<reference evidence="1" key="1">
    <citation type="submission" date="2022-07" db="EMBL/GenBank/DDBJ databases">
        <authorList>
            <person name="Macas J."/>
            <person name="Novak P."/>
            <person name="Neumann P."/>
        </authorList>
    </citation>
    <scope>NUCLEOTIDE SEQUENCE</scope>
</reference>
<proteinExistence type="predicted"/>